<comment type="subcellular location">
    <subcellularLocation>
        <location evidence="1">Membrane</location>
        <topology evidence="1">Multi-pass membrane protein</topology>
    </subcellularLocation>
</comment>
<feature type="transmembrane region" description="Helical" evidence="2">
    <location>
        <begin position="12"/>
        <end position="36"/>
    </location>
</feature>
<keyword evidence="2" id="KW-0472">Membrane</keyword>
<gene>
    <name evidence="4" type="ORF">MCOR_6101</name>
</gene>
<dbReference type="PANTHER" id="PTHR11360">
    <property type="entry name" value="MONOCARBOXYLATE TRANSPORTER"/>
    <property type="match status" value="1"/>
</dbReference>
<feature type="transmembrane region" description="Helical" evidence="2">
    <location>
        <begin position="396"/>
        <end position="414"/>
    </location>
</feature>
<dbReference type="InterPro" id="IPR020846">
    <property type="entry name" value="MFS_dom"/>
</dbReference>
<evidence type="ECO:0000313" key="5">
    <source>
        <dbReference type="Proteomes" id="UP000507470"/>
    </source>
</evidence>
<evidence type="ECO:0000256" key="1">
    <source>
        <dbReference type="ARBA" id="ARBA00004141"/>
    </source>
</evidence>
<keyword evidence="2" id="KW-1133">Transmembrane helix</keyword>
<evidence type="ECO:0000256" key="2">
    <source>
        <dbReference type="SAM" id="Phobius"/>
    </source>
</evidence>
<dbReference type="InterPro" id="IPR036259">
    <property type="entry name" value="MFS_trans_sf"/>
</dbReference>
<name>A0A6J8AB41_MYTCO</name>
<dbReference type="PROSITE" id="PS50850">
    <property type="entry name" value="MFS"/>
    <property type="match status" value="1"/>
</dbReference>
<feature type="transmembrane region" description="Helical" evidence="2">
    <location>
        <begin position="265"/>
        <end position="285"/>
    </location>
</feature>
<feature type="transmembrane region" description="Helical" evidence="2">
    <location>
        <begin position="169"/>
        <end position="187"/>
    </location>
</feature>
<evidence type="ECO:0000313" key="4">
    <source>
        <dbReference type="EMBL" id="CAC5365411.1"/>
    </source>
</evidence>
<dbReference type="Gene3D" id="1.20.1250.20">
    <property type="entry name" value="MFS general substrate transporter like domains"/>
    <property type="match status" value="2"/>
</dbReference>
<feature type="transmembrane region" description="Helical" evidence="2">
    <location>
        <begin position="137"/>
        <end position="157"/>
    </location>
</feature>
<reference evidence="4 5" key="1">
    <citation type="submission" date="2020-06" db="EMBL/GenBank/DDBJ databases">
        <authorList>
            <person name="Li R."/>
            <person name="Bekaert M."/>
        </authorList>
    </citation>
    <scope>NUCLEOTIDE SEQUENCE [LARGE SCALE GENOMIC DNA]</scope>
    <source>
        <strain evidence="5">wild</strain>
    </source>
</reference>
<dbReference type="AlphaFoldDB" id="A0A6J8AB41"/>
<dbReference type="Pfam" id="PF07690">
    <property type="entry name" value="MFS_1"/>
    <property type="match status" value="1"/>
</dbReference>
<feature type="transmembrane region" description="Helical" evidence="2">
    <location>
        <begin position="323"/>
        <end position="346"/>
    </location>
</feature>
<feature type="transmembrane region" description="Helical" evidence="2">
    <location>
        <begin position="232"/>
        <end position="253"/>
    </location>
</feature>
<keyword evidence="5" id="KW-1185">Reference proteome</keyword>
<feature type="domain" description="Major facilitator superfamily (MFS) profile" evidence="3">
    <location>
        <begin position="13"/>
        <end position="418"/>
    </location>
</feature>
<feature type="transmembrane region" description="Helical" evidence="2">
    <location>
        <begin position="101"/>
        <end position="125"/>
    </location>
</feature>
<feature type="transmembrane region" description="Helical" evidence="2">
    <location>
        <begin position="48"/>
        <end position="68"/>
    </location>
</feature>
<protein>
    <recommendedName>
        <fullName evidence="3">Major facilitator superfamily (MFS) profile domain-containing protein</fullName>
    </recommendedName>
</protein>
<organism evidence="4 5">
    <name type="scientific">Mytilus coruscus</name>
    <name type="common">Sea mussel</name>
    <dbReference type="NCBI Taxonomy" id="42192"/>
    <lineage>
        <taxon>Eukaryota</taxon>
        <taxon>Metazoa</taxon>
        <taxon>Spiralia</taxon>
        <taxon>Lophotrochozoa</taxon>
        <taxon>Mollusca</taxon>
        <taxon>Bivalvia</taxon>
        <taxon>Autobranchia</taxon>
        <taxon>Pteriomorphia</taxon>
        <taxon>Mytilida</taxon>
        <taxon>Mytiloidea</taxon>
        <taxon>Mytilidae</taxon>
        <taxon>Mytilinae</taxon>
        <taxon>Mytilus</taxon>
    </lineage>
</organism>
<dbReference type="Proteomes" id="UP000507470">
    <property type="component" value="Unassembled WGS sequence"/>
</dbReference>
<dbReference type="SUPFAM" id="SSF103473">
    <property type="entry name" value="MFS general substrate transporter"/>
    <property type="match status" value="1"/>
</dbReference>
<feature type="transmembrane region" description="Helical" evidence="2">
    <location>
        <begin position="75"/>
        <end position="95"/>
    </location>
</feature>
<dbReference type="OrthoDB" id="5980721at2759"/>
<sequence>MQKFNIYPSPQWLIVLCGFLCCILGTSITYISGIIHLEILENFDITDVQAALAGSIFNSMFMLSGPIGSLLTNTFSCRVCIITGSGVGLIGFGLTSLTENIYIMYVTYGLIAGTSQSLIYTGVLISVGYYFDKGRSIAIGMVVNGCGVAMLVLPPIMHQCVSTFGIHGTFRLIGAACFQCAVFGALMRPNSVEMNRRKEKKTKNTEELYDNQCVRLGNSVRNSLSELGTFEFFLFCISSFCWNVSLNISNLYFPKYFKTNGVSKLDVSYLISATGLGNICGRYLVGLAASDHEIDSRLLYFGQFSLIGIFTLFLPFYKNFTIQFLYMTAFGMYTGGVWILQTVIIVELVSLSNLASGFGIVMLCGGLGQLAVPLLAEILEDDNHDNVKDIDLSKAFAVSGSLYISAAILCALTARKPSSKYSSVTNLMLDDEKSTNNVIELNGELEMELFIEKK</sequence>
<keyword evidence="2" id="KW-0812">Transmembrane</keyword>
<feature type="transmembrane region" description="Helical" evidence="2">
    <location>
        <begin position="297"/>
        <end position="317"/>
    </location>
</feature>
<feature type="transmembrane region" description="Helical" evidence="2">
    <location>
        <begin position="358"/>
        <end position="376"/>
    </location>
</feature>
<dbReference type="PANTHER" id="PTHR11360:SF260">
    <property type="entry name" value="MFS DOMAIN-CONTAINING PROTEIN"/>
    <property type="match status" value="1"/>
</dbReference>
<dbReference type="GO" id="GO:0008028">
    <property type="term" value="F:monocarboxylic acid transmembrane transporter activity"/>
    <property type="evidence" value="ECO:0007669"/>
    <property type="project" value="TreeGrafter"/>
</dbReference>
<dbReference type="InterPro" id="IPR050327">
    <property type="entry name" value="Proton-linked_MCT"/>
</dbReference>
<accession>A0A6J8AB41</accession>
<proteinExistence type="predicted"/>
<dbReference type="GO" id="GO:0016020">
    <property type="term" value="C:membrane"/>
    <property type="evidence" value="ECO:0007669"/>
    <property type="project" value="UniProtKB-SubCell"/>
</dbReference>
<dbReference type="EMBL" id="CACVKT020001120">
    <property type="protein sequence ID" value="CAC5365411.1"/>
    <property type="molecule type" value="Genomic_DNA"/>
</dbReference>
<dbReference type="InterPro" id="IPR011701">
    <property type="entry name" value="MFS"/>
</dbReference>
<evidence type="ECO:0000259" key="3">
    <source>
        <dbReference type="PROSITE" id="PS50850"/>
    </source>
</evidence>